<dbReference type="EMBL" id="FLMQ01000056">
    <property type="protein sequence ID" value="SBP88468.1"/>
    <property type="molecule type" value="Genomic_DNA"/>
</dbReference>
<dbReference type="AlphaFoldDB" id="A0A238D567"/>
<dbReference type="Proteomes" id="UP000214566">
    <property type="component" value="Unassembled WGS sequence"/>
</dbReference>
<evidence type="ECO:0000313" key="2">
    <source>
        <dbReference type="Proteomes" id="UP000214566"/>
    </source>
</evidence>
<sequence length="115" mass="12368">MTYVLSETLNAWSRADFARVLQTELQDADALSAPLQRGLAHGSFALVDTAQLLVLQCAEDAGLLRVKAAVCYQSIIPGCACEGDPTPMSELPEYVELTIAIDRADARATITLLDD</sequence>
<gene>
    <name evidence="1" type="ORF">THIARS_70088</name>
</gene>
<accession>A0A238D567</accession>
<reference evidence="1 2" key="1">
    <citation type="submission" date="2016-06" db="EMBL/GenBank/DDBJ databases">
        <authorList>
            <person name="Kjaerup R.B."/>
            <person name="Dalgaard T.S."/>
            <person name="Juul-Madsen H.R."/>
        </authorList>
    </citation>
    <scope>NUCLEOTIDE SEQUENCE [LARGE SCALE GENOMIC DNA]</scope>
    <source>
        <strain evidence="1 2">DSM 16361</strain>
    </source>
</reference>
<dbReference type="OrthoDB" id="9800518at2"/>
<keyword evidence="2" id="KW-1185">Reference proteome</keyword>
<evidence type="ECO:0000313" key="1">
    <source>
        <dbReference type="EMBL" id="SBP88468.1"/>
    </source>
</evidence>
<name>A0A238D567_THIDL</name>
<dbReference type="RefSeq" id="WP_094160820.1">
    <property type="nucleotide sequence ID" value="NZ_LT592171.1"/>
</dbReference>
<proteinExistence type="predicted"/>
<organism evidence="1 2">
    <name type="scientific">Thiomonas delicata</name>
    <name type="common">Thiomonas cuprina</name>
    <dbReference type="NCBI Taxonomy" id="364030"/>
    <lineage>
        <taxon>Bacteria</taxon>
        <taxon>Pseudomonadati</taxon>
        <taxon>Pseudomonadota</taxon>
        <taxon>Betaproteobacteria</taxon>
        <taxon>Burkholderiales</taxon>
        <taxon>Thiomonas</taxon>
    </lineage>
</organism>
<protein>
    <submittedName>
        <fullName evidence="1">Uncharacterized protein</fullName>
    </submittedName>
</protein>